<dbReference type="KEGG" id="ddi:DDB_G0293422"/>
<dbReference type="SMR" id="Q54BU2"/>
<dbReference type="GeneID" id="8629217"/>
<proteinExistence type="predicted"/>
<evidence type="ECO:0000256" key="1">
    <source>
        <dbReference type="SAM" id="SignalP"/>
    </source>
</evidence>
<organism evidence="2 3">
    <name type="scientific">Dictyostelium discoideum</name>
    <name type="common">Social amoeba</name>
    <dbReference type="NCBI Taxonomy" id="44689"/>
    <lineage>
        <taxon>Eukaryota</taxon>
        <taxon>Amoebozoa</taxon>
        <taxon>Evosea</taxon>
        <taxon>Eumycetozoa</taxon>
        <taxon>Dictyostelia</taxon>
        <taxon>Dictyosteliales</taxon>
        <taxon>Dictyosteliaceae</taxon>
        <taxon>Dictyostelium</taxon>
    </lineage>
</organism>
<dbReference type="EMBL" id="AAFI02000208">
    <property type="protein sequence ID" value="EAL60732.1"/>
    <property type="molecule type" value="Genomic_DNA"/>
</dbReference>
<feature type="signal peptide" evidence="1">
    <location>
        <begin position="1"/>
        <end position="19"/>
    </location>
</feature>
<accession>Q54BU2</accession>
<reference evidence="2 3" key="1">
    <citation type="journal article" date="2005" name="Nature">
        <title>The genome of the social amoeba Dictyostelium discoideum.</title>
        <authorList>
            <consortium name="The Dictyostelium discoideum Sequencing Consortium"/>
            <person name="Eichinger L."/>
            <person name="Pachebat J.A."/>
            <person name="Glockner G."/>
            <person name="Rajandream M.A."/>
            <person name="Sucgang R."/>
            <person name="Berriman M."/>
            <person name="Song J."/>
            <person name="Olsen R."/>
            <person name="Szafranski K."/>
            <person name="Xu Q."/>
            <person name="Tunggal B."/>
            <person name="Kummerfeld S."/>
            <person name="Madera M."/>
            <person name="Konfortov B.A."/>
            <person name="Rivero F."/>
            <person name="Bankier A.T."/>
            <person name="Lehmann R."/>
            <person name="Hamlin N."/>
            <person name="Davies R."/>
            <person name="Gaudet P."/>
            <person name="Fey P."/>
            <person name="Pilcher K."/>
            <person name="Chen G."/>
            <person name="Saunders D."/>
            <person name="Sodergren E."/>
            <person name="Davis P."/>
            <person name="Kerhornou A."/>
            <person name="Nie X."/>
            <person name="Hall N."/>
            <person name="Anjard C."/>
            <person name="Hemphill L."/>
            <person name="Bason N."/>
            <person name="Farbrother P."/>
            <person name="Desany B."/>
            <person name="Just E."/>
            <person name="Morio T."/>
            <person name="Rost R."/>
            <person name="Churcher C."/>
            <person name="Cooper J."/>
            <person name="Haydock S."/>
            <person name="van Driessche N."/>
            <person name="Cronin A."/>
            <person name="Goodhead I."/>
            <person name="Muzny D."/>
            <person name="Mourier T."/>
            <person name="Pain A."/>
            <person name="Lu M."/>
            <person name="Harper D."/>
            <person name="Lindsay R."/>
            <person name="Hauser H."/>
            <person name="James K."/>
            <person name="Quiles M."/>
            <person name="Madan Babu M."/>
            <person name="Saito T."/>
            <person name="Buchrieser C."/>
            <person name="Wardroper A."/>
            <person name="Felder M."/>
            <person name="Thangavelu M."/>
            <person name="Johnson D."/>
            <person name="Knights A."/>
            <person name="Loulseged H."/>
            <person name="Mungall K."/>
            <person name="Oliver K."/>
            <person name="Price C."/>
            <person name="Quail M.A."/>
            <person name="Urushihara H."/>
            <person name="Hernandez J."/>
            <person name="Rabbinowitsch E."/>
            <person name="Steffen D."/>
            <person name="Sanders M."/>
            <person name="Ma J."/>
            <person name="Kohara Y."/>
            <person name="Sharp S."/>
            <person name="Simmonds M."/>
            <person name="Spiegler S."/>
            <person name="Tivey A."/>
            <person name="Sugano S."/>
            <person name="White B."/>
            <person name="Walker D."/>
            <person name="Woodward J."/>
            <person name="Winckler T."/>
            <person name="Tanaka Y."/>
            <person name="Shaulsky G."/>
            <person name="Schleicher M."/>
            <person name="Weinstock G."/>
            <person name="Rosenthal A."/>
            <person name="Cox E.C."/>
            <person name="Chisholm R.L."/>
            <person name="Gibbs R."/>
            <person name="Loomis W.F."/>
            <person name="Platzer M."/>
            <person name="Kay R.R."/>
            <person name="Williams J."/>
            <person name="Dear P.H."/>
            <person name="Noegel A.A."/>
            <person name="Barrell B."/>
            <person name="Kuspa A."/>
        </authorList>
    </citation>
    <scope>NUCLEOTIDE SEQUENCE [LARGE SCALE GENOMIC DNA]</scope>
    <source>
        <strain evidence="2 3">AX4</strain>
    </source>
</reference>
<gene>
    <name evidence="2" type="ORF">DDB_G0293422</name>
</gene>
<dbReference type="dictyBase" id="DDB_G0293422"/>
<evidence type="ECO:0000313" key="3">
    <source>
        <dbReference type="Proteomes" id="UP000002195"/>
    </source>
</evidence>
<comment type="caution">
    <text evidence="2">The sequence shown here is derived from an EMBL/GenBank/DDBJ whole genome shotgun (WGS) entry which is preliminary data.</text>
</comment>
<dbReference type="RefSeq" id="XP_629146.1">
    <property type="nucleotide sequence ID" value="XM_629144.1"/>
</dbReference>
<dbReference type="InParanoid" id="Q54BU2"/>
<dbReference type="VEuPathDB" id="AmoebaDB:DDB_G0293422"/>
<sequence>MNKVIIFILIIITLSFVLGETNEADGLVCKIKSQDCSEVFNAFMDAKKNWKEMPESFNSLFVSLFFNYC</sequence>
<evidence type="ECO:0000313" key="2">
    <source>
        <dbReference type="EMBL" id="EAL60732.1"/>
    </source>
</evidence>
<name>Q54BU2_DICDI</name>
<dbReference type="Proteomes" id="UP000002195">
    <property type="component" value="Unassembled WGS sequence"/>
</dbReference>
<protein>
    <submittedName>
        <fullName evidence="2">Uncharacterized protein</fullName>
    </submittedName>
</protein>
<feature type="chain" id="PRO_5004249778" evidence="1">
    <location>
        <begin position="20"/>
        <end position="69"/>
    </location>
</feature>
<dbReference type="AlphaFoldDB" id="Q54BU2"/>
<dbReference type="PaxDb" id="44689-DDB0191929"/>
<keyword evidence="1" id="KW-0732">Signal</keyword>
<keyword evidence="3" id="KW-1185">Reference proteome</keyword>
<dbReference type="HOGENOM" id="CLU_202812_0_0_1"/>